<feature type="region of interest" description="Disordered" evidence="1">
    <location>
        <begin position="1"/>
        <end position="66"/>
    </location>
</feature>
<sequence>MGREDSSPFPRRNGAHHSCPKNSLFFPKRMVQNSSSHTSVSVTRKPVPCGQGRRDCSLPRSGLQPY</sequence>
<accession>A0AAV4UP21</accession>
<dbReference type="EMBL" id="BPLQ01011658">
    <property type="protein sequence ID" value="GIY59461.1"/>
    <property type="molecule type" value="Genomic_DNA"/>
</dbReference>
<feature type="compositionally biased region" description="Polar residues" evidence="1">
    <location>
        <begin position="31"/>
        <end position="42"/>
    </location>
</feature>
<evidence type="ECO:0000256" key="1">
    <source>
        <dbReference type="SAM" id="MobiDB-lite"/>
    </source>
</evidence>
<gene>
    <name evidence="2" type="ORF">CDAR_374431</name>
</gene>
<keyword evidence="3" id="KW-1185">Reference proteome</keyword>
<evidence type="ECO:0000313" key="2">
    <source>
        <dbReference type="EMBL" id="GIY59461.1"/>
    </source>
</evidence>
<proteinExistence type="predicted"/>
<evidence type="ECO:0000313" key="3">
    <source>
        <dbReference type="Proteomes" id="UP001054837"/>
    </source>
</evidence>
<name>A0AAV4UP21_9ARAC</name>
<reference evidence="2 3" key="1">
    <citation type="submission" date="2021-06" db="EMBL/GenBank/DDBJ databases">
        <title>Caerostris darwini draft genome.</title>
        <authorList>
            <person name="Kono N."/>
            <person name="Arakawa K."/>
        </authorList>
    </citation>
    <scope>NUCLEOTIDE SEQUENCE [LARGE SCALE GENOMIC DNA]</scope>
</reference>
<organism evidence="2 3">
    <name type="scientific">Caerostris darwini</name>
    <dbReference type="NCBI Taxonomy" id="1538125"/>
    <lineage>
        <taxon>Eukaryota</taxon>
        <taxon>Metazoa</taxon>
        <taxon>Ecdysozoa</taxon>
        <taxon>Arthropoda</taxon>
        <taxon>Chelicerata</taxon>
        <taxon>Arachnida</taxon>
        <taxon>Araneae</taxon>
        <taxon>Araneomorphae</taxon>
        <taxon>Entelegynae</taxon>
        <taxon>Araneoidea</taxon>
        <taxon>Araneidae</taxon>
        <taxon>Caerostris</taxon>
    </lineage>
</organism>
<feature type="non-terminal residue" evidence="2">
    <location>
        <position position="66"/>
    </location>
</feature>
<dbReference type="AlphaFoldDB" id="A0AAV4UP21"/>
<protein>
    <submittedName>
        <fullName evidence="2">Uncharacterized protein</fullName>
    </submittedName>
</protein>
<dbReference type="Proteomes" id="UP001054837">
    <property type="component" value="Unassembled WGS sequence"/>
</dbReference>
<comment type="caution">
    <text evidence="2">The sequence shown here is derived from an EMBL/GenBank/DDBJ whole genome shotgun (WGS) entry which is preliminary data.</text>
</comment>